<dbReference type="Proteomes" id="UP001600888">
    <property type="component" value="Unassembled WGS sequence"/>
</dbReference>
<proteinExistence type="predicted"/>
<dbReference type="EMBL" id="JBAWTH010000043">
    <property type="protein sequence ID" value="KAL2283393.1"/>
    <property type="molecule type" value="Genomic_DNA"/>
</dbReference>
<name>A0ABR4ELU8_9PEZI</name>
<evidence type="ECO:0000313" key="1">
    <source>
        <dbReference type="EMBL" id="KAL2283393.1"/>
    </source>
</evidence>
<reference evidence="1 2" key="1">
    <citation type="submission" date="2024-03" db="EMBL/GenBank/DDBJ databases">
        <title>A high-quality draft genome sequence of Diaporthe vaccinii, a causative agent of upright dieback and viscid rot disease in cranberry plants.</title>
        <authorList>
            <person name="Sarrasin M."/>
            <person name="Lang B.F."/>
            <person name="Burger G."/>
        </authorList>
    </citation>
    <scope>NUCLEOTIDE SEQUENCE [LARGE SCALE GENOMIC DNA]</scope>
    <source>
        <strain evidence="1 2">IS7</strain>
    </source>
</reference>
<evidence type="ECO:0000313" key="2">
    <source>
        <dbReference type="Proteomes" id="UP001600888"/>
    </source>
</evidence>
<dbReference type="InterPro" id="IPR019531">
    <property type="entry name" value="Pmp4"/>
</dbReference>
<evidence type="ECO:0008006" key="3">
    <source>
        <dbReference type="Google" id="ProtNLM"/>
    </source>
</evidence>
<gene>
    <name evidence="1" type="ORF">FJTKL_09996</name>
</gene>
<protein>
    <recommendedName>
        <fullName evidence="3">Peroxisomal membrane protein 4</fullName>
    </recommendedName>
</protein>
<dbReference type="PANTHER" id="PTHR15460:SF3">
    <property type="entry name" value="PEROXISOMAL MEMBRANE PROTEIN 4"/>
    <property type="match status" value="1"/>
</dbReference>
<dbReference type="Pfam" id="PF02466">
    <property type="entry name" value="Tim17"/>
    <property type="match status" value="1"/>
</dbReference>
<dbReference type="PIRSF" id="PIRSF013674">
    <property type="entry name" value="PXMP4"/>
    <property type="match status" value="1"/>
</dbReference>
<comment type="caution">
    <text evidence="1">The sequence shown here is derived from an EMBL/GenBank/DDBJ whole genome shotgun (WGS) entry which is preliminary data.</text>
</comment>
<dbReference type="PANTHER" id="PTHR15460">
    <property type="entry name" value="PEROXISOMAL MEMBRANE PROTEIN 4"/>
    <property type="match status" value="1"/>
</dbReference>
<sequence length="231" mass="25806">MSSKLTCADTSTQTAIERVILDPKYHDVLAVLKGARNGAVYGTKVRFPHALVMICLFRSGTVREKAWLIFRATRTHARNLAKFATIYKLTCLILKHLGPTPGKEGTHDSLVAGLVGGYMVFGRRSPRSGRISSVNQQICIYVFARVVLALAKLSVKEGSPFALPVVSRGKAADAVSYYAWPVFASASWGMVMWLFRWHPEDLQPSLRSSMSYIYAQSDHWDGLRNFAWHNK</sequence>
<keyword evidence="2" id="KW-1185">Reference proteome</keyword>
<accession>A0ABR4ELU8</accession>
<organism evidence="1 2">
    <name type="scientific">Diaporthe vaccinii</name>
    <dbReference type="NCBI Taxonomy" id="105482"/>
    <lineage>
        <taxon>Eukaryota</taxon>
        <taxon>Fungi</taxon>
        <taxon>Dikarya</taxon>
        <taxon>Ascomycota</taxon>
        <taxon>Pezizomycotina</taxon>
        <taxon>Sordariomycetes</taxon>
        <taxon>Sordariomycetidae</taxon>
        <taxon>Diaporthales</taxon>
        <taxon>Diaporthaceae</taxon>
        <taxon>Diaporthe</taxon>
        <taxon>Diaporthe eres species complex</taxon>
    </lineage>
</organism>